<evidence type="ECO:0000313" key="2">
    <source>
        <dbReference type="EMBL" id="AGF77104.1"/>
    </source>
</evidence>
<feature type="compositionally biased region" description="Basic and acidic residues" evidence="1">
    <location>
        <begin position="81"/>
        <end position="101"/>
    </location>
</feature>
<feature type="compositionally biased region" description="Polar residues" evidence="1">
    <location>
        <begin position="102"/>
        <end position="114"/>
    </location>
</feature>
<sequence>MADTGQSFPGMGKVFFLEPEGNVDQGDQYRNLHQRSDNRCKGLAGIDTEYGDGHGDGELEVVGGSRKRKGGGLLVCGSHLHGHEKGNQKHDQEIDGQRDRNSNNVKGQLNNIFTLQRKHDDDGEKEKHQGKGADHGDQFFLIPLLTLQAQTDETGQHPGDKGDTKVNKD</sequence>
<dbReference type="KEGG" id="dsf:UWK_00523"/>
<dbReference type="STRING" id="1167006.UWK_00523"/>
<keyword evidence="3" id="KW-1185">Reference proteome</keyword>
<evidence type="ECO:0000313" key="3">
    <source>
        <dbReference type="Proteomes" id="UP000011721"/>
    </source>
</evidence>
<dbReference type="EMBL" id="CP003985">
    <property type="protein sequence ID" value="AGF77104.1"/>
    <property type="molecule type" value="Genomic_DNA"/>
</dbReference>
<feature type="compositionally biased region" description="Basic and acidic residues" evidence="1">
    <location>
        <begin position="154"/>
        <end position="169"/>
    </location>
</feature>
<dbReference type="AlphaFoldDB" id="M1NBC4"/>
<dbReference type="HOGENOM" id="CLU_1575963_0_0_7"/>
<proteinExistence type="predicted"/>
<organism evidence="2 3">
    <name type="scientific">Desulfocapsa sulfexigens (strain DSM 10523 / SB164P1)</name>
    <dbReference type="NCBI Taxonomy" id="1167006"/>
    <lineage>
        <taxon>Bacteria</taxon>
        <taxon>Pseudomonadati</taxon>
        <taxon>Thermodesulfobacteriota</taxon>
        <taxon>Desulfobulbia</taxon>
        <taxon>Desulfobulbales</taxon>
        <taxon>Desulfocapsaceae</taxon>
        <taxon>Desulfocapsa</taxon>
    </lineage>
</organism>
<protein>
    <submittedName>
        <fullName evidence="2">Uncharacterized protein</fullName>
    </submittedName>
</protein>
<feature type="compositionally biased region" description="Basic and acidic residues" evidence="1">
    <location>
        <begin position="117"/>
        <end position="137"/>
    </location>
</feature>
<reference evidence="3" key="1">
    <citation type="journal article" date="2013" name="Stand. Genomic Sci.">
        <title>Complete genome sequence of Desulfocapsa sulfexigens, a marine deltaproteobacterium specialized in disproportionating inorganic sulfur compounds.</title>
        <authorList>
            <person name="Finster K.W."/>
            <person name="Kjeldsen K.U."/>
            <person name="Kube M."/>
            <person name="Reinhardt R."/>
            <person name="Mussmann M."/>
            <person name="Amann R."/>
            <person name="Schreiber L."/>
        </authorList>
    </citation>
    <scope>NUCLEOTIDE SEQUENCE [LARGE SCALE GENOMIC DNA]</scope>
    <source>
        <strain evidence="3">DSM 10523 / SB164P1</strain>
    </source>
</reference>
<accession>M1NBC4</accession>
<evidence type="ECO:0000256" key="1">
    <source>
        <dbReference type="SAM" id="MobiDB-lite"/>
    </source>
</evidence>
<dbReference type="Proteomes" id="UP000011721">
    <property type="component" value="Chromosome"/>
</dbReference>
<feature type="region of interest" description="Disordered" evidence="1">
    <location>
        <begin position="77"/>
        <end position="169"/>
    </location>
</feature>
<name>M1NBC4_DESSD</name>
<gene>
    <name evidence="2" type="ordered locus">UWK_00523</name>
</gene>